<dbReference type="InterPro" id="IPR050330">
    <property type="entry name" value="Bact_OuterMem_StrucFunc"/>
</dbReference>
<keyword evidence="6" id="KW-1133">Transmembrane helix</keyword>
<feature type="domain" description="BON" evidence="7">
    <location>
        <begin position="748"/>
        <end position="816"/>
    </location>
</feature>
<keyword evidence="2 4" id="KW-0472">Membrane</keyword>
<feature type="region of interest" description="Disordered" evidence="5">
    <location>
        <begin position="174"/>
        <end position="213"/>
    </location>
</feature>
<gene>
    <name evidence="9" type="ORF">H6G03_11375</name>
</gene>
<evidence type="ECO:0000259" key="8">
    <source>
        <dbReference type="PROSITE" id="PS51123"/>
    </source>
</evidence>
<dbReference type="SUPFAM" id="SSF103088">
    <property type="entry name" value="OmpA-like"/>
    <property type="match status" value="1"/>
</dbReference>
<dbReference type="Pfam" id="PF00691">
    <property type="entry name" value="OmpA"/>
    <property type="match status" value="1"/>
</dbReference>
<proteinExistence type="predicted"/>
<dbReference type="InterPro" id="IPR006665">
    <property type="entry name" value="OmpA-like"/>
</dbReference>
<dbReference type="Gene3D" id="3.30.1330.60">
    <property type="entry name" value="OmpA-like domain"/>
    <property type="match status" value="1"/>
</dbReference>
<evidence type="ECO:0000256" key="1">
    <source>
        <dbReference type="ARBA" id="ARBA00004442"/>
    </source>
</evidence>
<feature type="compositionally biased region" description="Basic and acidic residues" evidence="5">
    <location>
        <begin position="174"/>
        <end position="197"/>
    </location>
</feature>
<dbReference type="PANTHER" id="PTHR30329">
    <property type="entry name" value="STATOR ELEMENT OF FLAGELLAR MOTOR COMPLEX"/>
    <property type="match status" value="1"/>
</dbReference>
<evidence type="ECO:0000313" key="9">
    <source>
        <dbReference type="EMBL" id="MBD2181698.1"/>
    </source>
</evidence>
<evidence type="ECO:0000259" key="7">
    <source>
        <dbReference type="PROSITE" id="PS50914"/>
    </source>
</evidence>
<dbReference type="InterPro" id="IPR036737">
    <property type="entry name" value="OmpA-like_sf"/>
</dbReference>
<dbReference type="AlphaFoldDB" id="A0A926VED9"/>
<accession>A0A926VED9</accession>
<feature type="domain" description="OmpA-like" evidence="8">
    <location>
        <begin position="812"/>
        <end position="931"/>
    </location>
</feature>
<name>A0A926VED9_9CYAN</name>
<reference evidence="9" key="1">
    <citation type="journal article" date="2015" name="ISME J.">
        <title>Draft Genome Sequence of Streptomyces incarnatus NRRL8089, which Produces the Nucleoside Antibiotic Sinefungin.</title>
        <authorList>
            <person name="Oshima K."/>
            <person name="Hattori M."/>
            <person name="Shimizu H."/>
            <person name="Fukuda K."/>
            <person name="Nemoto M."/>
            <person name="Inagaki K."/>
            <person name="Tamura T."/>
        </authorList>
    </citation>
    <scope>NUCLEOTIDE SEQUENCE</scope>
    <source>
        <strain evidence="9">FACHB-1375</strain>
    </source>
</reference>
<dbReference type="PANTHER" id="PTHR30329:SF21">
    <property type="entry name" value="LIPOPROTEIN YIAD-RELATED"/>
    <property type="match status" value="1"/>
</dbReference>
<dbReference type="InterPro" id="IPR007055">
    <property type="entry name" value="BON_dom"/>
</dbReference>
<protein>
    <submittedName>
        <fullName evidence="9">OmpA family protein</fullName>
    </submittedName>
</protein>
<feature type="region of interest" description="Disordered" evidence="5">
    <location>
        <begin position="1"/>
        <end position="26"/>
    </location>
</feature>
<keyword evidence="10" id="KW-1185">Reference proteome</keyword>
<dbReference type="RefSeq" id="WP_190464505.1">
    <property type="nucleotide sequence ID" value="NZ_JACJPW010000024.1"/>
</dbReference>
<evidence type="ECO:0000256" key="2">
    <source>
        <dbReference type="ARBA" id="ARBA00023136"/>
    </source>
</evidence>
<feature type="transmembrane region" description="Helical" evidence="6">
    <location>
        <begin position="648"/>
        <end position="670"/>
    </location>
</feature>
<dbReference type="InterPro" id="IPR006664">
    <property type="entry name" value="OMP_bac"/>
</dbReference>
<evidence type="ECO:0000256" key="5">
    <source>
        <dbReference type="SAM" id="MobiDB-lite"/>
    </source>
</evidence>
<dbReference type="Proteomes" id="UP000641646">
    <property type="component" value="Unassembled WGS sequence"/>
</dbReference>
<keyword evidence="3" id="KW-0998">Cell outer membrane</keyword>
<dbReference type="GO" id="GO:0009279">
    <property type="term" value="C:cell outer membrane"/>
    <property type="evidence" value="ECO:0007669"/>
    <property type="project" value="UniProtKB-SubCell"/>
</dbReference>
<comment type="subcellular location">
    <subcellularLocation>
        <location evidence="1">Cell outer membrane</location>
    </subcellularLocation>
</comment>
<evidence type="ECO:0000256" key="3">
    <source>
        <dbReference type="ARBA" id="ARBA00023237"/>
    </source>
</evidence>
<comment type="caution">
    <text evidence="9">The sequence shown here is derived from an EMBL/GenBank/DDBJ whole genome shotgun (WGS) entry which is preliminary data.</text>
</comment>
<organism evidence="9 10">
    <name type="scientific">Aerosakkonema funiforme FACHB-1375</name>
    <dbReference type="NCBI Taxonomy" id="2949571"/>
    <lineage>
        <taxon>Bacteria</taxon>
        <taxon>Bacillati</taxon>
        <taxon>Cyanobacteriota</taxon>
        <taxon>Cyanophyceae</taxon>
        <taxon>Oscillatoriophycideae</taxon>
        <taxon>Aerosakkonematales</taxon>
        <taxon>Aerosakkonemataceae</taxon>
        <taxon>Aerosakkonema</taxon>
    </lineage>
</organism>
<dbReference type="CDD" id="cd07185">
    <property type="entry name" value="OmpA_C-like"/>
    <property type="match status" value="1"/>
</dbReference>
<dbReference type="Pfam" id="PF04972">
    <property type="entry name" value="BON"/>
    <property type="match status" value="2"/>
</dbReference>
<reference evidence="9" key="2">
    <citation type="submission" date="2020-08" db="EMBL/GenBank/DDBJ databases">
        <authorList>
            <person name="Chen M."/>
            <person name="Teng W."/>
            <person name="Zhao L."/>
            <person name="Hu C."/>
            <person name="Zhou Y."/>
            <person name="Han B."/>
            <person name="Song L."/>
            <person name="Shu W."/>
        </authorList>
    </citation>
    <scope>NUCLEOTIDE SEQUENCE</scope>
    <source>
        <strain evidence="9">FACHB-1375</strain>
    </source>
</reference>
<dbReference type="PRINTS" id="PR01021">
    <property type="entry name" value="OMPADOMAIN"/>
</dbReference>
<sequence>MPLSKENSTEVESRENVLSEPTESSYQKIDRIEGLLDLLIDLKILDREEKQTSESPPPMNEDSSRGEEAIDYEIIDGYGYINVNASSVIEPEEYLTEQQLPLQAQVEEANSDDLPSELSSDIVSDNIIAELEPDANLAEQTFNIEEKLEESRGEELSLLPDLADLSDLNSDITAKQEREEKEKKVQELDRQEKEIQKNPHKRISSSEPESENVEDKYGAFKQLQFMLLGPEMTQMQAVITGFQNKIQDIENTINDRTELIELLWPIISELLDRKIADSAESREAVASALAPIIDEAILAKTKNDKVAIGVAIAAALPVAIAQQIRDKPTEIGYAIAPEIPAAIKEQVRKNPQAMVDALYPIIDAILESKRQEDKEALSAAIAPLLPPAISKQIRNNPQEIAQAIAPEIASAIKEQVRLQQDSIAEALAPEMGKAIKTQIEIERDSMVDALYTIIGSTIAKYMADVVRSINEKIENALSLEGFNRKIRAKMQGVSEAELIFKEAIPFAVRAVFLIHKASGLVIAEAQISGDERLESEMVAGMLTAIRSFVNDCIARTGDVSEIDAIDYGNSKIVLEVAGYCYLAVVTQGETPQWYVHRMQEGLLAIVESYGDTIKNYEGDPSIIPERVNYIIEGLVNSKEKYSKVKKSIPIGLLALSLVVASLIFVPWGYYQYRNASDRRIEKNTALALASTPELAIYQLSIHVDSGKLRLEGKLPSEYLRNKAEQIAKKVAPNLSLENKILAVEVPADPVLTAAEIKRVTSTLNQMNGVAISSRYEAGKVTVQGTVAEVADARKITQAFQKIPGVNTVTNTVQLQQLSLPIRIYFDLGDAELKAENKNKVLQVKAFLNRYQQINLIIVGHSDTIGTATENQRLALLRAETVRRALIAEGIPPKRLQAVGTPNPPLGLDSRQPLWLSRCVQFQPVTPGFKNK</sequence>
<dbReference type="EMBL" id="JACJPW010000024">
    <property type="protein sequence ID" value="MBD2181698.1"/>
    <property type="molecule type" value="Genomic_DNA"/>
</dbReference>
<evidence type="ECO:0000256" key="4">
    <source>
        <dbReference type="PROSITE-ProRule" id="PRU00473"/>
    </source>
</evidence>
<feature type="domain" description="BON" evidence="7">
    <location>
        <begin position="676"/>
        <end position="744"/>
    </location>
</feature>
<feature type="compositionally biased region" description="Basic and acidic residues" evidence="5">
    <location>
        <begin position="7"/>
        <end position="17"/>
    </location>
</feature>
<feature type="region of interest" description="Disordered" evidence="5">
    <location>
        <begin position="47"/>
        <end position="69"/>
    </location>
</feature>
<dbReference type="PROSITE" id="PS50914">
    <property type="entry name" value="BON"/>
    <property type="match status" value="2"/>
</dbReference>
<dbReference type="Gene3D" id="3.40.1520.20">
    <property type="match status" value="1"/>
</dbReference>
<dbReference type="PROSITE" id="PS51123">
    <property type="entry name" value="OMPA_2"/>
    <property type="match status" value="1"/>
</dbReference>
<keyword evidence="6" id="KW-0812">Transmembrane</keyword>
<evidence type="ECO:0000256" key="6">
    <source>
        <dbReference type="SAM" id="Phobius"/>
    </source>
</evidence>
<evidence type="ECO:0000313" key="10">
    <source>
        <dbReference type="Proteomes" id="UP000641646"/>
    </source>
</evidence>